<accession>A0A3G9CUE1</accession>
<dbReference type="GO" id="GO:0006388">
    <property type="term" value="P:tRNA splicing, via endonucleolytic cleavage and ligation"/>
    <property type="evidence" value="ECO:0007669"/>
    <property type="project" value="UniProtKB-UniRule"/>
</dbReference>
<dbReference type="Proteomes" id="UP000265557">
    <property type="component" value="Chromosome"/>
</dbReference>
<dbReference type="PANTHER" id="PTHR12682">
    <property type="entry name" value="ARCHEASE"/>
    <property type="match status" value="1"/>
</dbReference>
<evidence type="ECO:0000313" key="7">
    <source>
        <dbReference type="EMBL" id="BAW28810.1"/>
    </source>
</evidence>
<dbReference type="GO" id="GO:0005509">
    <property type="term" value="F:calcium ion binding"/>
    <property type="evidence" value="ECO:0007669"/>
    <property type="project" value="UniProtKB-UniRule"/>
</dbReference>
<dbReference type="InterPro" id="IPR022952">
    <property type="entry name" value="Archease_arc"/>
</dbReference>
<evidence type="ECO:0000313" key="8">
    <source>
        <dbReference type="Proteomes" id="UP000265557"/>
    </source>
</evidence>
<evidence type="ECO:0000256" key="4">
    <source>
        <dbReference type="ARBA" id="ARBA00022837"/>
    </source>
</evidence>
<name>A0A3G9CUE1_METTE</name>
<evidence type="ECO:0000256" key="3">
    <source>
        <dbReference type="ARBA" id="ARBA00022723"/>
    </source>
</evidence>
<feature type="binding site" evidence="5">
    <location>
        <position position="18"/>
    </location>
    <ligand>
        <name>Ca(2+)</name>
        <dbReference type="ChEBI" id="CHEBI:29108"/>
    </ligand>
</feature>
<dbReference type="InterPro" id="IPR036820">
    <property type="entry name" value="Archease_dom_sf"/>
</dbReference>
<dbReference type="Pfam" id="PF01951">
    <property type="entry name" value="Archease"/>
    <property type="match status" value="1"/>
</dbReference>
<gene>
    <name evidence="7" type="ORF">MESMT1_0880</name>
</gene>
<sequence length="148" mass="17142">MTMSSQGKQYEYLEHTADIKFMAYGKSLEEVFENSALAMFNVMIDTEQVSGETRKEIFLKAPDLESLLVDWLSELLYIFEVDEIVFREFKVEKIKEEAGEYSIIAQAVGEEYYPESHPFKTEIKAVTYNQLEITKTDDGWKAQVVVDI</sequence>
<evidence type="ECO:0000256" key="1">
    <source>
        <dbReference type="ARBA" id="ARBA00007963"/>
    </source>
</evidence>
<keyword evidence="2 5" id="KW-0819">tRNA processing</keyword>
<evidence type="ECO:0000256" key="2">
    <source>
        <dbReference type="ARBA" id="ARBA00022694"/>
    </source>
</evidence>
<comment type="function">
    <text evidence="5">Activates the tRNA-splicing ligase complex by facilitating the enzymatic turnover of catalytic subunit RtcB. Acts by promoting the guanylylation of RtcB, a key intermediate step in tRNA ligation. Can also alter the NTP specificity of RtcB such that ATP, dGTP or ITP is used efficiently.</text>
</comment>
<dbReference type="PANTHER" id="PTHR12682:SF11">
    <property type="entry name" value="PROTEIN ARCHEASE"/>
    <property type="match status" value="1"/>
</dbReference>
<dbReference type="Gene3D" id="3.55.10.10">
    <property type="entry name" value="Archease domain"/>
    <property type="match status" value="1"/>
</dbReference>
<feature type="binding site" evidence="5">
    <location>
        <position position="148"/>
    </location>
    <ligand>
        <name>Ca(2+)</name>
        <dbReference type="ChEBI" id="CHEBI:29108"/>
    </ligand>
</feature>
<evidence type="ECO:0000256" key="5">
    <source>
        <dbReference type="HAMAP-Rule" id="MF_01222"/>
    </source>
</evidence>
<keyword evidence="3 5" id="KW-0479">Metal-binding</keyword>
<evidence type="ECO:0000259" key="6">
    <source>
        <dbReference type="Pfam" id="PF01951"/>
    </source>
</evidence>
<dbReference type="EMBL" id="AP017646">
    <property type="protein sequence ID" value="BAW28810.1"/>
    <property type="molecule type" value="Genomic_DNA"/>
</dbReference>
<dbReference type="InterPro" id="IPR023572">
    <property type="entry name" value="Archease_dom"/>
</dbReference>
<dbReference type="AlphaFoldDB" id="A0A3G9CUE1"/>
<feature type="domain" description="Archease" evidence="6">
    <location>
        <begin position="10"/>
        <end position="148"/>
    </location>
</feature>
<dbReference type="SUPFAM" id="SSF69819">
    <property type="entry name" value="MTH1598-like"/>
    <property type="match status" value="1"/>
</dbReference>
<keyword evidence="4 5" id="KW-0106">Calcium</keyword>
<reference evidence="7 8" key="1">
    <citation type="submission" date="2016-09" db="EMBL/GenBank/DDBJ databases">
        <title>Complete Genome Sequence of Methanosarcina thermophila MT-1.</title>
        <authorList>
            <person name="Kouzuma A."/>
        </authorList>
    </citation>
    <scope>NUCLEOTIDE SEQUENCE [LARGE SCALE GENOMIC DNA]</scope>
    <source>
        <strain evidence="7 8">MT-1</strain>
    </source>
</reference>
<dbReference type="NCBIfam" id="NF001617">
    <property type="entry name" value="PRK00407.1"/>
    <property type="match status" value="1"/>
</dbReference>
<organism evidence="7 8">
    <name type="scientific">Methanosarcina thermophila</name>
    <dbReference type="NCBI Taxonomy" id="2210"/>
    <lineage>
        <taxon>Archaea</taxon>
        <taxon>Methanobacteriati</taxon>
        <taxon>Methanobacteriota</taxon>
        <taxon>Stenosarchaea group</taxon>
        <taxon>Methanomicrobia</taxon>
        <taxon>Methanosarcinales</taxon>
        <taxon>Methanosarcinaceae</taxon>
        <taxon>Methanosarcina</taxon>
    </lineage>
</organism>
<proteinExistence type="inferred from homology"/>
<protein>
    <recommendedName>
        <fullName evidence="5">Protein archease</fullName>
    </recommendedName>
</protein>
<feature type="binding site" evidence="5">
    <location>
        <position position="147"/>
    </location>
    <ligand>
        <name>Ca(2+)</name>
        <dbReference type="ChEBI" id="CHEBI:29108"/>
    </ligand>
</feature>
<comment type="similarity">
    <text evidence="1 5">Belongs to the archease family.</text>
</comment>
<dbReference type="HAMAP" id="MF_01222">
    <property type="entry name" value="Archease_arch"/>
    <property type="match status" value="1"/>
</dbReference>
<dbReference type="InterPro" id="IPR002804">
    <property type="entry name" value="Archease"/>
</dbReference>